<dbReference type="GO" id="GO:0000978">
    <property type="term" value="F:RNA polymerase II cis-regulatory region sequence-specific DNA binding"/>
    <property type="evidence" value="ECO:0007669"/>
    <property type="project" value="TreeGrafter"/>
</dbReference>
<dbReference type="AlphaFoldDB" id="A0AAY3ZVP7"/>
<keyword evidence="5 7" id="KW-0371">Homeobox</keyword>
<accession>A0AAY3ZVP7</accession>
<dbReference type="PRINTS" id="PR00024">
    <property type="entry name" value="HOMEOBOX"/>
</dbReference>
<evidence type="ECO:0000256" key="5">
    <source>
        <dbReference type="ARBA" id="ARBA00023155"/>
    </source>
</evidence>
<keyword evidence="6 7" id="KW-0539">Nucleus</keyword>
<keyword evidence="4 7" id="KW-0238">DNA-binding</keyword>
<dbReference type="GO" id="GO:0005634">
    <property type="term" value="C:nucleus"/>
    <property type="evidence" value="ECO:0007669"/>
    <property type="project" value="UniProtKB-SubCell"/>
</dbReference>
<dbReference type="SUPFAM" id="SSF46689">
    <property type="entry name" value="Homeodomain-like"/>
    <property type="match status" value="1"/>
</dbReference>
<dbReference type="GO" id="GO:0000981">
    <property type="term" value="F:DNA-binding transcription factor activity, RNA polymerase II-specific"/>
    <property type="evidence" value="ECO:0007669"/>
    <property type="project" value="InterPro"/>
</dbReference>
<dbReference type="InterPro" id="IPR001356">
    <property type="entry name" value="HD"/>
</dbReference>
<dbReference type="PANTHER" id="PTHR24340">
    <property type="entry name" value="HOMEOBOX PROTEIN NKX"/>
    <property type="match status" value="1"/>
</dbReference>
<dbReference type="Gene3D" id="1.10.10.60">
    <property type="entry name" value="Homeodomain-like"/>
    <property type="match status" value="1"/>
</dbReference>
<evidence type="ECO:0000256" key="2">
    <source>
        <dbReference type="ARBA" id="ARBA00005661"/>
    </source>
</evidence>
<evidence type="ECO:0000256" key="7">
    <source>
        <dbReference type="PROSITE-ProRule" id="PRU00108"/>
    </source>
</evidence>
<keyword evidence="12" id="KW-1185">Reference proteome</keyword>
<evidence type="ECO:0000313" key="11">
    <source>
        <dbReference type="Ensembl" id="ENSDCDP00010000464.1"/>
    </source>
</evidence>
<organism evidence="11 12">
    <name type="scientific">Denticeps clupeoides</name>
    <name type="common">denticle herring</name>
    <dbReference type="NCBI Taxonomy" id="299321"/>
    <lineage>
        <taxon>Eukaryota</taxon>
        <taxon>Metazoa</taxon>
        <taxon>Chordata</taxon>
        <taxon>Craniata</taxon>
        <taxon>Vertebrata</taxon>
        <taxon>Euteleostomi</taxon>
        <taxon>Actinopterygii</taxon>
        <taxon>Neopterygii</taxon>
        <taxon>Teleostei</taxon>
        <taxon>Clupei</taxon>
        <taxon>Clupeiformes</taxon>
        <taxon>Denticipitoidei</taxon>
        <taxon>Denticipitidae</taxon>
        <taxon>Denticeps</taxon>
    </lineage>
</organism>
<dbReference type="GO" id="GO:0030154">
    <property type="term" value="P:cell differentiation"/>
    <property type="evidence" value="ECO:0007669"/>
    <property type="project" value="TreeGrafter"/>
</dbReference>
<dbReference type="Proteomes" id="UP000694580">
    <property type="component" value="Chromosome 1"/>
</dbReference>
<evidence type="ECO:0000256" key="1">
    <source>
        <dbReference type="ARBA" id="ARBA00004123"/>
    </source>
</evidence>
<dbReference type="FunFam" id="1.10.10.60:FF:000101">
    <property type="entry name" value="NK2 homeobox 8"/>
    <property type="match status" value="1"/>
</dbReference>
<dbReference type="PANTHER" id="PTHR24340:SF24">
    <property type="entry name" value="HOMEOBOX PROTEIN NKX-2.2"/>
    <property type="match status" value="1"/>
</dbReference>
<reference evidence="11" key="3">
    <citation type="submission" date="2025-09" db="UniProtKB">
        <authorList>
            <consortium name="Ensembl"/>
        </authorList>
    </citation>
    <scope>IDENTIFICATION</scope>
</reference>
<evidence type="ECO:0000256" key="8">
    <source>
        <dbReference type="RuleBase" id="RU000682"/>
    </source>
</evidence>
<dbReference type="CDD" id="cd00086">
    <property type="entry name" value="homeodomain"/>
    <property type="match status" value="1"/>
</dbReference>
<protein>
    <recommendedName>
        <fullName evidence="10">Homeobox domain-containing protein</fullName>
    </recommendedName>
</protein>
<evidence type="ECO:0000256" key="3">
    <source>
        <dbReference type="ARBA" id="ARBA00022473"/>
    </source>
</evidence>
<dbReference type="PROSITE" id="PS00027">
    <property type="entry name" value="HOMEOBOX_1"/>
    <property type="match status" value="1"/>
</dbReference>
<proteinExistence type="inferred from homology"/>
<comment type="similarity">
    <text evidence="2">Belongs to the NK-2 homeobox family.</text>
</comment>
<evidence type="ECO:0000256" key="9">
    <source>
        <dbReference type="SAM" id="MobiDB-lite"/>
    </source>
</evidence>
<dbReference type="Pfam" id="PF00046">
    <property type="entry name" value="Homeodomain"/>
    <property type="match status" value="1"/>
</dbReference>
<dbReference type="Ensembl" id="ENSDCDT00010000478.1">
    <property type="protein sequence ID" value="ENSDCDP00010000464.1"/>
    <property type="gene ID" value="ENSDCDG00010000238.1"/>
</dbReference>
<sequence length="255" mass="28720">MNNQSTCPSPTPRGSQGPRYFQRRRGHSSPSFRCCLYINTGTPGSPRPLRSPALPTETWRPSWIYRSTTARPARRGRTATGASASVSPPNTNHPVRPFSRYSQTPETPPDPTGPADPTSDRQPQPQKKKKRRVLFSRAQTHELERRFRQQRYLSAPERERLAHLLRLTPTQVKIWFQNHRYKTKRAGAEGGRPADLLLALGRPPSAARESALPAGSPGIVSFTEAESVLTKQPNGQTRNWHKVQKKVQHDCILNI</sequence>
<evidence type="ECO:0000256" key="4">
    <source>
        <dbReference type="ARBA" id="ARBA00023125"/>
    </source>
</evidence>
<reference evidence="11 12" key="1">
    <citation type="submission" date="2020-06" db="EMBL/GenBank/DDBJ databases">
        <authorList>
            <consortium name="Wellcome Sanger Institute Data Sharing"/>
        </authorList>
    </citation>
    <scope>NUCLEOTIDE SEQUENCE [LARGE SCALE GENOMIC DNA]</scope>
</reference>
<comment type="subcellular location">
    <subcellularLocation>
        <location evidence="1 7 8">Nucleus</location>
    </subcellularLocation>
</comment>
<feature type="compositionally biased region" description="Polar residues" evidence="9">
    <location>
        <begin position="1"/>
        <end position="14"/>
    </location>
</feature>
<name>A0AAY3ZVP7_9TELE</name>
<feature type="region of interest" description="Disordered" evidence="9">
    <location>
        <begin position="1"/>
        <end position="141"/>
    </location>
</feature>
<dbReference type="GeneTree" id="ENSGT00940000166323"/>
<feature type="compositionally biased region" description="Low complexity" evidence="9">
    <location>
        <begin position="115"/>
        <end position="125"/>
    </location>
</feature>
<dbReference type="InterPro" id="IPR009057">
    <property type="entry name" value="Homeodomain-like_sf"/>
</dbReference>
<dbReference type="InterPro" id="IPR020479">
    <property type="entry name" value="HD_metazoa"/>
</dbReference>
<dbReference type="InterPro" id="IPR050394">
    <property type="entry name" value="Homeobox_NK-like"/>
</dbReference>
<evidence type="ECO:0000259" key="10">
    <source>
        <dbReference type="PROSITE" id="PS50071"/>
    </source>
</evidence>
<feature type="domain" description="Homeobox" evidence="10">
    <location>
        <begin position="126"/>
        <end position="186"/>
    </location>
</feature>
<evidence type="ECO:0000313" key="12">
    <source>
        <dbReference type="Proteomes" id="UP000694580"/>
    </source>
</evidence>
<evidence type="ECO:0000256" key="6">
    <source>
        <dbReference type="ARBA" id="ARBA00023242"/>
    </source>
</evidence>
<keyword evidence="3" id="KW-0217">Developmental protein</keyword>
<dbReference type="SMART" id="SM00389">
    <property type="entry name" value="HOX"/>
    <property type="match status" value="1"/>
</dbReference>
<dbReference type="PROSITE" id="PS50071">
    <property type="entry name" value="HOMEOBOX_2"/>
    <property type="match status" value="1"/>
</dbReference>
<dbReference type="InterPro" id="IPR017970">
    <property type="entry name" value="Homeobox_CS"/>
</dbReference>
<reference evidence="11" key="2">
    <citation type="submission" date="2025-08" db="UniProtKB">
        <authorList>
            <consortium name="Ensembl"/>
        </authorList>
    </citation>
    <scope>IDENTIFICATION</scope>
</reference>
<feature type="DNA-binding region" description="Homeobox" evidence="7">
    <location>
        <begin position="128"/>
        <end position="187"/>
    </location>
</feature>